<evidence type="ECO:0000256" key="4">
    <source>
        <dbReference type="ARBA" id="ARBA00022895"/>
    </source>
</evidence>
<dbReference type="AlphaFoldDB" id="A0A0B2UCX8"/>
<comment type="caution">
    <text evidence="7">The sequence shown here is derived from an EMBL/GenBank/DDBJ whole genome shotgun (WGS) entry which is preliminary data.</text>
</comment>
<dbReference type="Pfam" id="PF10341">
    <property type="entry name" value="TPP1"/>
    <property type="match status" value="1"/>
</dbReference>
<dbReference type="Gene3D" id="2.40.50.960">
    <property type="match status" value="1"/>
</dbReference>
<reference evidence="7 8" key="1">
    <citation type="journal article" date="2014" name="MBio">
        <title>The Ordospora colligata genome; evolution of extreme reduction in microsporidia and host-to-parasite horizontal gene transfer.</title>
        <authorList>
            <person name="Pombert J.-F."/>
            <person name="Haag K.L."/>
            <person name="Beidas S."/>
            <person name="Ebert D."/>
            <person name="Keeling P.J."/>
        </authorList>
    </citation>
    <scope>NUCLEOTIDE SEQUENCE [LARGE SCALE GENOMIC DNA]</scope>
    <source>
        <strain evidence="7 8">OC4</strain>
    </source>
</reference>
<keyword evidence="5" id="KW-0539">Nucleus</keyword>
<dbReference type="GO" id="GO:0005697">
    <property type="term" value="C:telomerase holoenzyme complex"/>
    <property type="evidence" value="ECO:0007669"/>
    <property type="project" value="InterPro"/>
</dbReference>
<evidence type="ECO:0000256" key="1">
    <source>
        <dbReference type="ARBA" id="ARBA00004123"/>
    </source>
</evidence>
<dbReference type="GeneID" id="26262646"/>
<dbReference type="Proteomes" id="UP000031056">
    <property type="component" value="Unassembled WGS sequence"/>
</dbReference>
<dbReference type="VEuPathDB" id="MicrosporidiaDB:M896_121290"/>
<evidence type="ECO:0000256" key="3">
    <source>
        <dbReference type="ARBA" id="ARBA00022454"/>
    </source>
</evidence>
<comment type="subcellular location">
    <subcellularLocation>
        <location evidence="2">Chromosome</location>
        <location evidence="2">Telomere</location>
    </subcellularLocation>
    <subcellularLocation>
        <location evidence="1">Nucleus</location>
    </subcellularLocation>
</comment>
<dbReference type="GO" id="GO:0042162">
    <property type="term" value="F:telomeric DNA binding"/>
    <property type="evidence" value="ECO:0007669"/>
    <property type="project" value="InterPro"/>
</dbReference>
<sequence>MAVFLRDPWIEKSIGEQLRGWTGPVSVKQRMSFNAQMIDVYEKRSDGSISVCISDAKHFIAAVLSYEAVEEFNKDVACRIEDVKGCYVTVDMFWYEYCSERKMFFAFIREFTYCGGECDVWGEPTDTNSSEQLRSLHLSWIYLPFRTEELYIHRAAVHGLDEIATMTRSNDDFCGEQCERCLLLINHRHSRADAQCELVNIKEYAYVDDDIIDMNEQVHEGIECGMEGMAHEYMVNTNVEHNHTIDINIEHNHTLGMNVDHKNKHIKSRNSNAFEKCFIDMCSDSDDALDSWHTSCSASEADHVHK</sequence>
<organism evidence="7 8">
    <name type="scientific">Ordospora colligata OC4</name>
    <dbReference type="NCBI Taxonomy" id="1354746"/>
    <lineage>
        <taxon>Eukaryota</taxon>
        <taxon>Fungi</taxon>
        <taxon>Fungi incertae sedis</taxon>
        <taxon>Microsporidia</taxon>
        <taxon>Ordosporidae</taxon>
        <taxon>Ordospora</taxon>
    </lineage>
</organism>
<name>A0A0B2UCX8_9MICR</name>
<dbReference type="GO" id="GO:0007004">
    <property type="term" value="P:telomere maintenance via telomerase"/>
    <property type="evidence" value="ECO:0007669"/>
    <property type="project" value="InterPro"/>
</dbReference>
<dbReference type="GO" id="GO:0000781">
    <property type="term" value="C:chromosome, telomeric region"/>
    <property type="evidence" value="ECO:0007669"/>
    <property type="project" value="UniProtKB-SubCell"/>
</dbReference>
<evidence type="ECO:0000256" key="5">
    <source>
        <dbReference type="ARBA" id="ARBA00023242"/>
    </source>
</evidence>
<evidence type="ECO:0000259" key="6">
    <source>
        <dbReference type="Pfam" id="PF10341"/>
    </source>
</evidence>
<dbReference type="InterPro" id="IPR019437">
    <property type="entry name" value="TPP1/Est3"/>
</dbReference>
<keyword evidence="4" id="KW-0779">Telomere</keyword>
<keyword evidence="8" id="KW-1185">Reference proteome</keyword>
<evidence type="ECO:0000313" key="7">
    <source>
        <dbReference type="EMBL" id="KHN68906.1"/>
    </source>
</evidence>
<protein>
    <recommendedName>
        <fullName evidence="6">Shelterin complex subunit TPP1/Est3 domain-containing protein</fullName>
    </recommendedName>
</protein>
<evidence type="ECO:0000313" key="8">
    <source>
        <dbReference type="Proteomes" id="UP000031056"/>
    </source>
</evidence>
<dbReference type="OrthoDB" id="2190819at2759"/>
<dbReference type="EMBL" id="JOKQ01000012">
    <property type="protein sequence ID" value="KHN68906.1"/>
    <property type="molecule type" value="Genomic_DNA"/>
</dbReference>
<keyword evidence="3" id="KW-0158">Chromosome</keyword>
<accession>A0A0B2UCX8</accession>
<evidence type="ECO:0000256" key="2">
    <source>
        <dbReference type="ARBA" id="ARBA00004574"/>
    </source>
</evidence>
<dbReference type="RefSeq" id="XP_014562948.1">
    <property type="nucleotide sequence ID" value="XM_014707462.1"/>
</dbReference>
<feature type="domain" description="Shelterin complex subunit TPP1/Est3" evidence="6">
    <location>
        <begin position="7"/>
        <end position="114"/>
    </location>
</feature>
<gene>
    <name evidence="7" type="ORF">M896_121290</name>
</gene>
<proteinExistence type="predicted"/>
<dbReference type="InParanoid" id="A0A0B2UCX8"/>
<dbReference type="HOGENOM" id="CLU_909438_0_0_1"/>